<dbReference type="PRINTS" id="PR00455">
    <property type="entry name" value="HTHTETR"/>
</dbReference>
<sequence>MKINREQIARTALGLLNDVGLDGLTMRLVAKELGVQAPALYWHVRNKQELLDAMATILFIEATERLELPGRDVGWAQWLGDQARGLRRTMLHYRDGARTLAGTNVTDPVIFRTIELTLRTLQDAGFSLRDAAQAVPAVLHYTIGFTIEEQARGGEAYDTDNPYDPEQVAARCDAERFPLTTQALNDLFDPDTDAGFEHGLQIILTGIRVTRFGA</sequence>
<feature type="domain" description="HTH tetR-type" evidence="6">
    <location>
        <begin position="2"/>
        <end position="62"/>
    </location>
</feature>
<dbReference type="InterPro" id="IPR036271">
    <property type="entry name" value="Tet_transcr_reg_TetR-rel_C_sf"/>
</dbReference>
<dbReference type="InterPro" id="IPR001647">
    <property type="entry name" value="HTH_TetR"/>
</dbReference>
<dbReference type="InterPro" id="IPR050109">
    <property type="entry name" value="HTH-type_TetR-like_transc_reg"/>
</dbReference>
<evidence type="ECO:0000256" key="4">
    <source>
        <dbReference type="ARBA" id="ARBA00023163"/>
    </source>
</evidence>
<evidence type="ECO:0000313" key="7">
    <source>
        <dbReference type="EMBL" id="MFD1522044.1"/>
    </source>
</evidence>
<dbReference type="PROSITE" id="PS50977">
    <property type="entry name" value="HTH_TETR_2"/>
    <property type="match status" value="1"/>
</dbReference>
<keyword evidence="2" id="KW-0805">Transcription regulation</keyword>
<dbReference type="PROSITE" id="PS01081">
    <property type="entry name" value="HTH_TETR_1"/>
    <property type="match status" value="1"/>
</dbReference>
<evidence type="ECO:0000256" key="1">
    <source>
        <dbReference type="ARBA" id="ARBA00022491"/>
    </source>
</evidence>
<protein>
    <submittedName>
        <fullName evidence="7">TetR/AcrR family transcriptional regulator C-terminal domain-containing protein</fullName>
    </submittedName>
</protein>
<feature type="DNA-binding region" description="H-T-H motif" evidence="5">
    <location>
        <begin position="25"/>
        <end position="44"/>
    </location>
</feature>
<dbReference type="InterPro" id="IPR023772">
    <property type="entry name" value="DNA-bd_HTH_TetR-type_CS"/>
</dbReference>
<gene>
    <name evidence="7" type="ORF">ACFSJD_31425</name>
</gene>
<dbReference type="SUPFAM" id="SSF48498">
    <property type="entry name" value="Tetracyclin repressor-like, C-terminal domain"/>
    <property type="match status" value="1"/>
</dbReference>
<reference evidence="8" key="1">
    <citation type="journal article" date="2019" name="Int. J. Syst. Evol. Microbiol.">
        <title>The Global Catalogue of Microorganisms (GCM) 10K type strain sequencing project: providing services to taxonomists for standard genome sequencing and annotation.</title>
        <authorList>
            <consortium name="The Broad Institute Genomics Platform"/>
            <consortium name="The Broad Institute Genome Sequencing Center for Infectious Disease"/>
            <person name="Wu L."/>
            <person name="Ma J."/>
        </authorList>
    </citation>
    <scope>NUCLEOTIDE SEQUENCE [LARGE SCALE GENOMIC DNA]</scope>
    <source>
        <strain evidence="8">CCM 7043</strain>
    </source>
</reference>
<dbReference type="InterPro" id="IPR004111">
    <property type="entry name" value="Repressor_TetR_C"/>
</dbReference>
<dbReference type="InterPro" id="IPR003012">
    <property type="entry name" value="Tet_transcr_reg_TetR"/>
</dbReference>
<dbReference type="InterPro" id="IPR009057">
    <property type="entry name" value="Homeodomain-like_sf"/>
</dbReference>
<dbReference type="EMBL" id="JBHUCO010000044">
    <property type="protein sequence ID" value="MFD1522044.1"/>
    <property type="molecule type" value="Genomic_DNA"/>
</dbReference>
<dbReference type="Gene3D" id="1.10.357.10">
    <property type="entry name" value="Tetracycline Repressor, domain 2"/>
    <property type="match status" value="1"/>
</dbReference>
<keyword evidence="3 5" id="KW-0238">DNA-binding</keyword>
<dbReference type="Proteomes" id="UP001597114">
    <property type="component" value="Unassembled WGS sequence"/>
</dbReference>
<dbReference type="Pfam" id="PF02909">
    <property type="entry name" value="TetR_C_1"/>
    <property type="match status" value="1"/>
</dbReference>
<organism evidence="7 8">
    <name type="scientific">Pseudonocardia yunnanensis</name>
    <dbReference type="NCBI Taxonomy" id="58107"/>
    <lineage>
        <taxon>Bacteria</taxon>
        <taxon>Bacillati</taxon>
        <taxon>Actinomycetota</taxon>
        <taxon>Actinomycetes</taxon>
        <taxon>Pseudonocardiales</taxon>
        <taxon>Pseudonocardiaceae</taxon>
        <taxon>Pseudonocardia</taxon>
    </lineage>
</organism>
<keyword evidence="1" id="KW-0678">Repressor</keyword>
<evidence type="ECO:0000259" key="6">
    <source>
        <dbReference type="PROSITE" id="PS50977"/>
    </source>
</evidence>
<dbReference type="Gene3D" id="1.10.10.60">
    <property type="entry name" value="Homeodomain-like"/>
    <property type="match status" value="1"/>
</dbReference>
<evidence type="ECO:0000256" key="5">
    <source>
        <dbReference type="PROSITE-ProRule" id="PRU00335"/>
    </source>
</evidence>
<comment type="caution">
    <text evidence="7">The sequence shown here is derived from an EMBL/GenBank/DDBJ whole genome shotgun (WGS) entry which is preliminary data.</text>
</comment>
<dbReference type="PANTHER" id="PTHR30055">
    <property type="entry name" value="HTH-TYPE TRANSCRIPTIONAL REGULATOR RUTR"/>
    <property type="match status" value="1"/>
</dbReference>
<evidence type="ECO:0000313" key="8">
    <source>
        <dbReference type="Proteomes" id="UP001597114"/>
    </source>
</evidence>
<evidence type="ECO:0000256" key="3">
    <source>
        <dbReference type="ARBA" id="ARBA00023125"/>
    </source>
</evidence>
<keyword evidence="8" id="KW-1185">Reference proteome</keyword>
<dbReference type="RefSeq" id="WP_344729864.1">
    <property type="nucleotide sequence ID" value="NZ_BAAAUS010000064.1"/>
</dbReference>
<dbReference type="Pfam" id="PF00440">
    <property type="entry name" value="TetR_N"/>
    <property type="match status" value="1"/>
</dbReference>
<keyword evidence="4" id="KW-0804">Transcription</keyword>
<name>A0ABW4F6Z9_9PSEU</name>
<dbReference type="PRINTS" id="PR00400">
    <property type="entry name" value="TETREPRESSOR"/>
</dbReference>
<dbReference type="PANTHER" id="PTHR30055:SF151">
    <property type="entry name" value="TRANSCRIPTIONAL REGULATORY PROTEIN"/>
    <property type="match status" value="1"/>
</dbReference>
<accession>A0ABW4F6Z9</accession>
<evidence type="ECO:0000256" key="2">
    <source>
        <dbReference type="ARBA" id="ARBA00023015"/>
    </source>
</evidence>
<proteinExistence type="predicted"/>
<dbReference type="SUPFAM" id="SSF46689">
    <property type="entry name" value="Homeodomain-like"/>
    <property type="match status" value="1"/>
</dbReference>